<evidence type="ECO:0000313" key="1">
    <source>
        <dbReference type="EnsemblMetazoa" id="AQUA008043-PA"/>
    </source>
</evidence>
<dbReference type="AlphaFoldDB" id="A0A182XDZ0"/>
<sequence>MGSAGRTSSFDILRLIQFFFPPSTRAKMPAFQQSNNQTIKTHYLTIIPSFERRIVL</sequence>
<proteinExistence type="predicted"/>
<dbReference type="EnsemblMetazoa" id="AQUA008043-RA">
    <property type="protein sequence ID" value="AQUA008043-PA"/>
    <property type="gene ID" value="AQUA008043"/>
</dbReference>
<evidence type="ECO:0000313" key="2">
    <source>
        <dbReference type="Proteomes" id="UP000076407"/>
    </source>
</evidence>
<reference evidence="1" key="1">
    <citation type="submission" date="2020-05" db="UniProtKB">
        <authorList>
            <consortium name="EnsemblMetazoa"/>
        </authorList>
    </citation>
    <scope>IDENTIFICATION</scope>
    <source>
        <strain evidence="1">SANGQUA</strain>
    </source>
</reference>
<name>A0A182XDZ0_ANOQN</name>
<keyword evidence="2" id="KW-1185">Reference proteome</keyword>
<accession>A0A182XDZ0</accession>
<organism evidence="1 2">
    <name type="scientific">Anopheles quadriannulatus</name>
    <name type="common">Mosquito</name>
    <dbReference type="NCBI Taxonomy" id="34691"/>
    <lineage>
        <taxon>Eukaryota</taxon>
        <taxon>Metazoa</taxon>
        <taxon>Ecdysozoa</taxon>
        <taxon>Arthropoda</taxon>
        <taxon>Hexapoda</taxon>
        <taxon>Insecta</taxon>
        <taxon>Pterygota</taxon>
        <taxon>Neoptera</taxon>
        <taxon>Endopterygota</taxon>
        <taxon>Diptera</taxon>
        <taxon>Nematocera</taxon>
        <taxon>Culicoidea</taxon>
        <taxon>Culicidae</taxon>
        <taxon>Anophelinae</taxon>
        <taxon>Anopheles</taxon>
    </lineage>
</organism>
<dbReference type="Proteomes" id="UP000076407">
    <property type="component" value="Unassembled WGS sequence"/>
</dbReference>
<dbReference type="VEuPathDB" id="VectorBase:AQUA008043"/>
<protein>
    <submittedName>
        <fullName evidence="1">Uncharacterized protein</fullName>
    </submittedName>
</protein>